<evidence type="ECO:0000313" key="9">
    <source>
        <dbReference type="EMBL" id="MBA2934335.1"/>
    </source>
</evidence>
<organism evidence="9 10">
    <name type="scientific">Sphingomonas chungangi</name>
    <dbReference type="NCBI Taxonomy" id="2683589"/>
    <lineage>
        <taxon>Bacteria</taxon>
        <taxon>Pseudomonadati</taxon>
        <taxon>Pseudomonadota</taxon>
        <taxon>Alphaproteobacteria</taxon>
        <taxon>Sphingomonadales</taxon>
        <taxon>Sphingomonadaceae</taxon>
        <taxon>Sphingomonas</taxon>
    </lineage>
</organism>
<evidence type="ECO:0000256" key="3">
    <source>
        <dbReference type="ARBA" id="ARBA00023125"/>
    </source>
</evidence>
<evidence type="ECO:0000256" key="5">
    <source>
        <dbReference type="PROSITE-ProRule" id="PRU01248"/>
    </source>
</evidence>
<dbReference type="SUPFAM" id="SSF56349">
    <property type="entry name" value="DNA breaking-rejoining enzymes"/>
    <property type="match status" value="1"/>
</dbReference>
<keyword evidence="3 5" id="KW-0238">DNA-binding</keyword>
<dbReference type="EMBL" id="JACEIB010000006">
    <property type="protein sequence ID" value="MBA2934335.1"/>
    <property type="molecule type" value="Genomic_DNA"/>
</dbReference>
<dbReference type="InterPro" id="IPR010998">
    <property type="entry name" value="Integrase_recombinase_N"/>
</dbReference>
<keyword evidence="2" id="KW-0229">DNA integration</keyword>
<keyword evidence="10" id="KW-1185">Reference proteome</keyword>
<dbReference type="Pfam" id="PF00589">
    <property type="entry name" value="Phage_integrase"/>
    <property type="match status" value="1"/>
</dbReference>
<dbReference type="Proteomes" id="UP000570166">
    <property type="component" value="Unassembled WGS sequence"/>
</dbReference>
<dbReference type="Gene3D" id="1.10.150.130">
    <property type="match status" value="1"/>
</dbReference>
<dbReference type="Gene3D" id="3.30.160.390">
    <property type="entry name" value="Integrase, DNA-binding domain"/>
    <property type="match status" value="1"/>
</dbReference>
<proteinExistence type="inferred from homology"/>
<comment type="caution">
    <text evidence="9">The sequence shown here is derived from an EMBL/GenBank/DDBJ whole genome shotgun (WGS) entry which is preliminary data.</text>
</comment>
<keyword evidence="4" id="KW-0233">DNA recombination</keyword>
<accession>A0A838L6K8</accession>
<dbReference type="InterPro" id="IPR013762">
    <property type="entry name" value="Integrase-like_cat_sf"/>
</dbReference>
<evidence type="ECO:0000259" key="8">
    <source>
        <dbReference type="PROSITE" id="PS51900"/>
    </source>
</evidence>
<evidence type="ECO:0000256" key="4">
    <source>
        <dbReference type="ARBA" id="ARBA00023172"/>
    </source>
</evidence>
<dbReference type="Pfam" id="PF13356">
    <property type="entry name" value="Arm-DNA-bind_3"/>
    <property type="match status" value="1"/>
</dbReference>
<dbReference type="AlphaFoldDB" id="A0A838L6K8"/>
<dbReference type="PROSITE" id="PS51900">
    <property type="entry name" value="CB"/>
    <property type="match status" value="1"/>
</dbReference>
<dbReference type="GO" id="GO:0003677">
    <property type="term" value="F:DNA binding"/>
    <property type="evidence" value="ECO:0007669"/>
    <property type="project" value="UniProtKB-UniRule"/>
</dbReference>
<protein>
    <submittedName>
        <fullName evidence="9">Site-specific integrase</fullName>
    </submittedName>
</protein>
<evidence type="ECO:0000259" key="7">
    <source>
        <dbReference type="PROSITE" id="PS51898"/>
    </source>
</evidence>
<evidence type="ECO:0000256" key="2">
    <source>
        <dbReference type="ARBA" id="ARBA00022908"/>
    </source>
</evidence>
<dbReference type="RefSeq" id="WP_160365829.1">
    <property type="nucleotide sequence ID" value="NZ_JACEIB010000006.1"/>
</dbReference>
<dbReference type="Gene3D" id="1.10.443.10">
    <property type="entry name" value="Intergrase catalytic core"/>
    <property type="match status" value="1"/>
</dbReference>
<dbReference type="InterPro" id="IPR011010">
    <property type="entry name" value="DNA_brk_join_enz"/>
</dbReference>
<dbReference type="PROSITE" id="PS51898">
    <property type="entry name" value="TYR_RECOMBINASE"/>
    <property type="match status" value="1"/>
</dbReference>
<comment type="similarity">
    <text evidence="1">Belongs to the 'phage' integrase family.</text>
</comment>
<dbReference type="InterPro" id="IPR002104">
    <property type="entry name" value="Integrase_catalytic"/>
</dbReference>
<feature type="coiled-coil region" evidence="6">
    <location>
        <begin position="108"/>
        <end position="152"/>
    </location>
</feature>
<dbReference type="InterPro" id="IPR044068">
    <property type="entry name" value="CB"/>
</dbReference>
<dbReference type="CDD" id="cd00801">
    <property type="entry name" value="INT_P4_C"/>
    <property type="match status" value="1"/>
</dbReference>
<evidence type="ECO:0000256" key="1">
    <source>
        <dbReference type="ARBA" id="ARBA00008857"/>
    </source>
</evidence>
<reference evidence="9 10" key="1">
    <citation type="submission" date="2020-07" db="EMBL/GenBank/DDBJ databases">
        <authorList>
            <person name="Sun Q."/>
        </authorList>
    </citation>
    <scope>NUCLEOTIDE SEQUENCE [LARGE SCALE GENOMIC DNA]</scope>
    <source>
        <strain evidence="9 10">CGMCC 1.13654</strain>
    </source>
</reference>
<dbReference type="PANTHER" id="PTHR30629:SF2">
    <property type="entry name" value="PROPHAGE INTEGRASE INTS-RELATED"/>
    <property type="match status" value="1"/>
</dbReference>
<name>A0A838L6K8_9SPHN</name>
<gene>
    <name evidence="9" type="ORF">HZF05_09515</name>
</gene>
<dbReference type="PANTHER" id="PTHR30629">
    <property type="entry name" value="PROPHAGE INTEGRASE"/>
    <property type="match status" value="1"/>
</dbReference>
<evidence type="ECO:0000256" key="6">
    <source>
        <dbReference type="SAM" id="Coils"/>
    </source>
</evidence>
<feature type="domain" description="Core-binding (CB)" evidence="8">
    <location>
        <begin position="140"/>
        <end position="220"/>
    </location>
</feature>
<evidence type="ECO:0000313" key="10">
    <source>
        <dbReference type="Proteomes" id="UP000570166"/>
    </source>
</evidence>
<feature type="domain" description="Tyr recombinase" evidence="7">
    <location>
        <begin position="241"/>
        <end position="446"/>
    </location>
</feature>
<dbReference type="GO" id="GO:0015074">
    <property type="term" value="P:DNA integration"/>
    <property type="evidence" value="ECO:0007669"/>
    <property type="project" value="UniProtKB-KW"/>
</dbReference>
<dbReference type="GO" id="GO:0006310">
    <property type="term" value="P:DNA recombination"/>
    <property type="evidence" value="ECO:0007669"/>
    <property type="project" value="UniProtKB-KW"/>
</dbReference>
<dbReference type="InterPro" id="IPR038488">
    <property type="entry name" value="Integrase_DNA-bd_sf"/>
</dbReference>
<keyword evidence="6" id="KW-0175">Coiled coil</keyword>
<sequence length="461" mass="51357">MTSKATELTKLALDNLAPASPGQRYEVADSLVKGLRVRVTDVSVSEGRFRGKAAHITFVMVGRFPPSPHPVRRTIGRYERDGGGMALSDAREAARALKRKFAEGIDPLVELRQQQEAEEAERAEAERVRLAEEEAARNRKTLKDLLDTYEEEVLAHHKRGAATRRALDGVEGLLKDLSTRDPASITRAEVVQILKKRAKIAPTSANRQLAYASAFFNWCVDEEWLASSPVAKVKKPSKENTRDRYHSIAELQEIWAATGKLDYPFQQLYRLCMALPMRREENAAIPLDELDLASDRTPGEGIWTLPADRTKKTNALRVPLSALARSIIKEAIEHPDRPKDSKFVFSTTGETSVSGFSKAKRRLDAEILAARTKCAAERGVDPVEMPHWTLHDLRTSFNTLACDVLGVDAHVADRILNHVATATTSKVMRIYNRSELFEPRKRALAAWGALLEKQVIPPTSG</sequence>
<dbReference type="InterPro" id="IPR025166">
    <property type="entry name" value="Integrase_DNA_bind_dom"/>
</dbReference>
<dbReference type="InterPro" id="IPR050808">
    <property type="entry name" value="Phage_Integrase"/>
</dbReference>